<comment type="subcellular location">
    <subcellularLocation>
        <location evidence="1">Endoplasmic reticulum membrane</location>
        <topology evidence="1">Single-pass type I membrane protein</topology>
    </subcellularLocation>
</comment>
<comment type="caution">
    <text evidence="3">The sequence shown here is derived from an EMBL/GenBank/DDBJ whole genome shotgun (WGS) entry which is preliminary data.</text>
</comment>
<gene>
    <name evidence="3" type="ORF">CEPIT_LOCUS9991</name>
</gene>
<dbReference type="InterPro" id="IPR005013">
    <property type="entry name" value="DDOST_48_kDa_subunit"/>
</dbReference>
<feature type="domain" description="OST48 N-terminal" evidence="2">
    <location>
        <begin position="34"/>
        <end position="176"/>
    </location>
</feature>
<comment type="pathway">
    <text evidence="1">Protein modification; protein glycosylation.</text>
</comment>
<evidence type="ECO:0000256" key="1">
    <source>
        <dbReference type="RuleBase" id="RU361142"/>
    </source>
</evidence>
<keyword evidence="4" id="KW-1185">Reference proteome</keyword>
<dbReference type="GO" id="GO:0018279">
    <property type="term" value="P:protein N-linked glycosylation via asparagine"/>
    <property type="evidence" value="ECO:0007669"/>
    <property type="project" value="UniProtKB-UniRule"/>
</dbReference>
<comment type="subunit">
    <text evidence="1">Component of the oligosaccharyltransferase (OST) complex.</text>
</comment>
<evidence type="ECO:0000313" key="3">
    <source>
        <dbReference type="EMBL" id="CAH9086989.1"/>
    </source>
</evidence>
<reference evidence="3" key="1">
    <citation type="submission" date="2022-07" db="EMBL/GenBank/DDBJ databases">
        <authorList>
            <person name="Macas J."/>
            <person name="Novak P."/>
            <person name="Neumann P."/>
        </authorList>
    </citation>
    <scope>NUCLEOTIDE SEQUENCE</scope>
</reference>
<accession>A0AAV0CYY8</accession>
<feature type="chain" id="PRO_5043098836" description="Dolichyl-diphosphooligosaccharide--protein glycosyltransferase 48 kDa subunit" evidence="1">
    <location>
        <begin position="24"/>
        <end position="181"/>
    </location>
</feature>
<comment type="function">
    <text evidence="1">Subunit of the oligosaccharyl transferase (OST) complex that catalyzes the initial transfer of a defined glycan (Glc(3)Man(9)GlcNAc(2) in eukaryotes) from the lipid carrier dolichol-pyrophosphate to an asparagine residue within an Asn-X-Ser/Thr consensus motif in nascent polypeptide chains, the first step in protein N-glycosylation. N-glycosylation occurs cotranslationally and the complex associates with the Sec61 complex at the channel-forming translocon complex that mediates protein translocation across the endoplasmic reticulum (ER).</text>
</comment>
<organism evidence="3 4">
    <name type="scientific">Cuscuta epithymum</name>
    <dbReference type="NCBI Taxonomy" id="186058"/>
    <lineage>
        <taxon>Eukaryota</taxon>
        <taxon>Viridiplantae</taxon>
        <taxon>Streptophyta</taxon>
        <taxon>Embryophyta</taxon>
        <taxon>Tracheophyta</taxon>
        <taxon>Spermatophyta</taxon>
        <taxon>Magnoliopsida</taxon>
        <taxon>eudicotyledons</taxon>
        <taxon>Gunneridae</taxon>
        <taxon>Pentapetalae</taxon>
        <taxon>asterids</taxon>
        <taxon>lamiids</taxon>
        <taxon>Solanales</taxon>
        <taxon>Convolvulaceae</taxon>
        <taxon>Cuscuteae</taxon>
        <taxon>Cuscuta</taxon>
        <taxon>Cuscuta subgen. Cuscuta</taxon>
    </lineage>
</organism>
<dbReference type="AlphaFoldDB" id="A0AAV0CYY8"/>
<dbReference type="PANTHER" id="PTHR10830">
    <property type="entry name" value="DOLICHYL-DIPHOSPHOOLIGOSACCHARIDE--PROTEIN GLYCOSYLTRANSFERASE 48 KDA SUBUNIT"/>
    <property type="match status" value="1"/>
</dbReference>
<dbReference type="InterPro" id="IPR055457">
    <property type="entry name" value="OST48_N"/>
</dbReference>
<dbReference type="GO" id="GO:0008250">
    <property type="term" value="C:oligosaccharyltransferase complex"/>
    <property type="evidence" value="ECO:0007669"/>
    <property type="project" value="TreeGrafter"/>
</dbReference>
<evidence type="ECO:0000313" key="4">
    <source>
        <dbReference type="Proteomes" id="UP001152523"/>
    </source>
</evidence>
<feature type="signal peptide" evidence="1">
    <location>
        <begin position="1"/>
        <end position="23"/>
    </location>
</feature>
<proteinExistence type="inferred from homology"/>
<keyword evidence="1" id="KW-0256">Endoplasmic reticulum</keyword>
<keyword evidence="1" id="KW-0732">Signal</keyword>
<dbReference type="EMBL" id="CAMAPF010000057">
    <property type="protein sequence ID" value="CAH9086989.1"/>
    <property type="molecule type" value="Genomic_DNA"/>
</dbReference>
<comment type="similarity">
    <text evidence="1">Belongs to the DDOST 48 kDa subunit family.</text>
</comment>
<protein>
    <recommendedName>
        <fullName evidence="1">Dolichyl-diphosphooligosaccharide--protein glycosyltransferase 48 kDa subunit</fullName>
        <shortName evidence="1">Oligosaccharyl transferase 48 kDa subunit</shortName>
    </recommendedName>
</protein>
<sequence>MGNLRVILLITLVVLLSPRLTRSFSSDNNPTDRRILVVVDDASIKSSHSIFFNSLQSRGFVLEFKLANDTSISVQRYGKYLYDGLILFSPSVEKFGGSLDLAAILDFVDSGGDLILAADANASDLIRNVVAECGVDFDEDTSAVVIDHSSYAVSEIEGDHTLIASNNFIKSNVVLGSRKNE</sequence>
<dbReference type="Pfam" id="PF03345">
    <property type="entry name" value="OST48_N"/>
    <property type="match status" value="1"/>
</dbReference>
<evidence type="ECO:0000259" key="2">
    <source>
        <dbReference type="Pfam" id="PF03345"/>
    </source>
</evidence>
<dbReference type="Proteomes" id="UP001152523">
    <property type="component" value="Unassembled WGS sequence"/>
</dbReference>
<name>A0AAV0CYY8_9ASTE</name>
<feature type="non-terminal residue" evidence="3">
    <location>
        <position position="181"/>
    </location>
</feature>
<dbReference type="PANTHER" id="PTHR10830:SF0">
    <property type="entry name" value="DOLICHYL-DIPHOSPHOOLIGOSACCHARIDE--PROTEIN GLYCOSYLTRANSFERASE 48 KDA SUBUNIT"/>
    <property type="match status" value="1"/>
</dbReference>